<dbReference type="InterPro" id="IPR019734">
    <property type="entry name" value="TPR_rpt"/>
</dbReference>
<dbReference type="AlphaFoldDB" id="A0A7V4DYU4"/>
<sequence length="207" mass="24492">MILRGRLFVIVFSLFVLISLAGGQDFNLLIKEYEAKYNKDPRDPDTVFNLLVLYGAIGNLEKLYEYYNILNKIDPNYLKKNIRSNLKNNSEDIFNLYKIAFSYYFLGEVDKAIYYFNKLSLLRPKDDWIMSYLAYLHYLKGNYNEVEALVNKGLEINRDNEALHALRCALYLKKGNYLLALKEYFITMNIVQKKGYKNIWEILRGLR</sequence>
<dbReference type="PROSITE" id="PS50005">
    <property type="entry name" value="TPR"/>
    <property type="match status" value="1"/>
</dbReference>
<dbReference type="InterPro" id="IPR011990">
    <property type="entry name" value="TPR-like_helical_dom_sf"/>
</dbReference>
<keyword evidence="1" id="KW-0802">TPR repeat</keyword>
<dbReference type="Pfam" id="PF14559">
    <property type="entry name" value="TPR_19"/>
    <property type="match status" value="1"/>
</dbReference>
<protein>
    <submittedName>
        <fullName evidence="2">Tetratricopeptide repeat protein</fullName>
    </submittedName>
</protein>
<dbReference type="Gene3D" id="1.25.40.10">
    <property type="entry name" value="Tetratricopeptide repeat domain"/>
    <property type="match status" value="1"/>
</dbReference>
<dbReference type="EMBL" id="DTDV01000019">
    <property type="protein sequence ID" value="HGK24288.1"/>
    <property type="molecule type" value="Genomic_DNA"/>
</dbReference>
<dbReference type="SUPFAM" id="SSF48452">
    <property type="entry name" value="TPR-like"/>
    <property type="match status" value="1"/>
</dbReference>
<gene>
    <name evidence="2" type="ORF">ENU78_07675</name>
</gene>
<reference evidence="2" key="1">
    <citation type="journal article" date="2020" name="mSystems">
        <title>Genome- and Community-Level Interaction Insights into Carbon Utilization and Element Cycling Functions of Hydrothermarchaeota in Hydrothermal Sediment.</title>
        <authorList>
            <person name="Zhou Z."/>
            <person name="Liu Y."/>
            <person name="Xu W."/>
            <person name="Pan J."/>
            <person name="Luo Z.H."/>
            <person name="Li M."/>
        </authorList>
    </citation>
    <scope>NUCLEOTIDE SEQUENCE [LARGE SCALE GENOMIC DNA]</scope>
    <source>
        <strain evidence="2">SpSt-70</strain>
    </source>
</reference>
<evidence type="ECO:0000256" key="1">
    <source>
        <dbReference type="PROSITE-ProRule" id="PRU00339"/>
    </source>
</evidence>
<evidence type="ECO:0000313" key="2">
    <source>
        <dbReference type="EMBL" id="HGK24288.1"/>
    </source>
</evidence>
<organism evidence="2">
    <name type="scientific">Dictyoglomus thermophilum</name>
    <dbReference type="NCBI Taxonomy" id="14"/>
    <lineage>
        <taxon>Bacteria</taxon>
        <taxon>Pseudomonadati</taxon>
        <taxon>Dictyoglomota</taxon>
        <taxon>Dictyoglomia</taxon>
        <taxon>Dictyoglomales</taxon>
        <taxon>Dictyoglomaceae</taxon>
        <taxon>Dictyoglomus</taxon>
    </lineage>
</organism>
<accession>A0A7V4DYU4</accession>
<proteinExistence type="predicted"/>
<comment type="caution">
    <text evidence="2">The sequence shown here is derived from an EMBL/GenBank/DDBJ whole genome shotgun (WGS) entry which is preliminary data.</text>
</comment>
<feature type="repeat" description="TPR" evidence="1">
    <location>
        <begin position="93"/>
        <end position="126"/>
    </location>
</feature>
<name>A0A7V4DYU4_DICTH</name>